<evidence type="ECO:0000313" key="2">
    <source>
        <dbReference type="EMBL" id="QEX20226.1"/>
    </source>
</evidence>
<organism evidence="2 3">
    <name type="scientific">Hypericibacter adhaerens</name>
    <dbReference type="NCBI Taxonomy" id="2602016"/>
    <lineage>
        <taxon>Bacteria</taxon>
        <taxon>Pseudomonadati</taxon>
        <taxon>Pseudomonadota</taxon>
        <taxon>Alphaproteobacteria</taxon>
        <taxon>Rhodospirillales</taxon>
        <taxon>Dongiaceae</taxon>
        <taxon>Hypericibacter</taxon>
    </lineage>
</organism>
<protein>
    <submittedName>
        <fullName evidence="2">Uncharacterized protein</fullName>
    </submittedName>
</protein>
<keyword evidence="3" id="KW-1185">Reference proteome</keyword>
<reference evidence="2 3" key="1">
    <citation type="submission" date="2019-08" db="EMBL/GenBank/DDBJ databases">
        <title>Hyperibacter terrae gen. nov., sp. nov. and Hyperibacter viscosus sp. nov., two new members in the family Rhodospirillaceae isolated from the rhizosphere of Hypericum perforatum.</title>
        <authorList>
            <person name="Noviana Z."/>
        </authorList>
    </citation>
    <scope>NUCLEOTIDE SEQUENCE [LARGE SCALE GENOMIC DNA]</scope>
    <source>
        <strain evidence="2 3">R5959</strain>
    </source>
</reference>
<sequence length="202" mass="21813">MRRSRNKELQFKARPAHDPAGRGPNRRQGQRAGKEAGRSNATIEAGKLKRKKMRTVPTSGRPDPGPDNNETGDEKRVIIQIRVRRALRRLIKRLADENEETVQTYILRILQEAGVPVADGDLLDGRKAKNRLRRTSACRTGQGSKAAPQGSTTQTLGKLLAGALAQAGIAGDDMTTRSQNGCVVIVNVGGCAAGSCRRRGSP</sequence>
<dbReference type="Proteomes" id="UP000325797">
    <property type="component" value="Chromosome"/>
</dbReference>
<accession>A0A5J6MZX0</accession>
<evidence type="ECO:0000256" key="1">
    <source>
        <dbReference type="SAM" id="MobiDB-lite"/>
    </source>
</evidence>
<proteinExistence type="predicted"/>
<dbReference type="EMBL" id="CP042582">
    <property type="protein sequence ID" value="QEX20226.1"/>
    <property type="molecule type" value="Genomic_DNA"/>
</dbReference>
<feature type="compositionally biased region" description="Basic and acidic residues" evidence="1">
    <location>
        <begin position="1"/>
        <end position="20"/>
    </location>
</feature>
<gene>
    <name evidence="2" type="ORF">FRZ61_01420</name>
</gene>
<feature type="region of interest" description="Disordered" evidence="1">
    <location>
        <begin position="1"/>
        <end position="74"/>
    </location>
</feature>
<dbReference type="RefSeq" id="WP_151114479.1">
    <property type="nucleotide sequence ID" value="NZ_CP042582.1"/>
</dbReference>
<evidence type="ECO:0000313" key="3">
    <source>
        <dbReference type="Proteomes" id="UP000325797"/>
    </source>
</evidence>
<name>A0A5J6MZX0_9PROT</name>
<dbReference type="AlphaFoldDB" id="A0A5J6MZX0"/>
<dbReference type="KEGG" id="hadh:FRZ61_01420"/>